<dbReference type="CDD" id="cd07263">
    <property type="entry name" value="VOC_like"/>
    <property type="match status" value="1"/>
</dbReference>
<dbReference type="STRING" id="391625.PPSIR1_19824"/>
<accession>A6GDR7</accession>
<dbReference type="AlphaFoldDB" id="A6GDR7"/>
<evidence type="ECO:0000313" key="2">
    <source>
        <dbReference type="EMBL" id="EDM75956.1"/>
    </source>
</evidence>
<proteinExistence type="predicted"/>
<dbReference type="eggNOG" id="COG0346">
    <property type="taxonomic scope" value="Bacteria"/>
</dbReference>
<dbReference type="InterPro" id="IPR029068">
    <property type="entry name" value="Glyas_Bleomycin-R_OHBP_Dase"/>
</dbReference>
<comment type="caution">
    <text evidence="2">The sequence shown here is derived from an EMBL/GenBank/DDBJ whole genome shotgun (WGS) entry which is preliminary data.</text>
</comment>
<dbReference type="InterPro" id="IPR037523">
    <property type="entry name" value="VOC_core"/>
</dbReference>
<gene>
    <name evidence="2" type="ORF">PPSIR1_19824</name>
</gene>
<dbReference type="PANTHER" id="PTHR36437">
    <property type="entry name" value="GLYOXALASE/BLEOMYCIN RESISTANCE PROTEIN/DIOXYGENASE"/>
    <property type="match status" value="1"/>
</dbReference>
<dbReference type="PROSITE" id="PS51819">
    <property type="entry name" value="VOC"/>
    <property type="match status" value="1"/>
</dbReference>
<dbReference type="EMBL" id="ABCS01000076">
    <property type="protein sequence ID" value="EDM75956.1"/>
    <property type="molecule type" value="Genomic_DNA"/>
</dbReference>
<organism evidence="2 3">
    <name type="scientific">Plesiocystis pacifica SIR-1</name>
    <dbReference type="NCBI Taxonomy" id="391625"/>
    <lineage>
        <taxon>Bacteria</taxon>
        <taxon>Pseudomonadati</taxon>
        <taxon>Myxococcota</taxon>
        <taxon>Polyangia</taxon>
        <taxon>Nannocystales</taxon>
        <taxon>Nannocystaceae</taxon>
        <taxon>Plesiocystis</taxon>
    </lineage>
</organism>
<keyword evidence="3" id="KW-1185">Reference proteome</keyword>
<sequence length="136" mass="15198">MIKSLSHATIYVTDHDEALDFYTKKLGFEVRMDATMDGFRWVTVAPKDQPQLELVLMKLAPSPVMDEGTVAQMRELLSKGAFGTGVFATADCRGTHAELSAKGVEFIQPPTERPYGTEAVFKDPFGNWFSLTQHRQ</sequence>
<feature type="domain" description="VOC" evidence="1">
    <location>
        <begin position="4"/>
        <end position="134"/>
    </location>
</feature>
<dbReference type="Pfam" id="PF00903">
    <property type="entry name" value="Glyoxalase"/>
    <property type="match status" value="1"/>
</dbReference>
<dbReference type="RefSeq" id="WP_006974857.1">
    <property type="nucleotide sequence ID" value="NZ_ABCS01000076.1"/>
</dbReference>
<dbReference type="OrthoDB" id="9796521at2"/>
<dbReference type="InterPro" id="IPR004360">
    <property type="entry name" value="Glyas_Fos-R_dOase_dom"/>
</dbReference>
<dbReference type="PANTHER" id="PTHR36437:SF2">
    <property type="entry name" value="GLYOXALASE_BLEOMYCIN RESISTANCE PROTEIN_DIOXYGENASE"/>
    <property type="match status" value="1"/>
</dbReference>
<keyword evidence="2" id="KW-0456">Lyase</keyword>
<protein>
    <submittedName>
        <fullName evidence="2">Possible lyase</fullName>
    </submittedName>
</protein>
<dbReference type="Proteomes" id="UP000005801">
    <property type="component" value="Unassembled WGS sequence"/>
</dbReference>
<reference evidence="2 3" key="1">
    <citation type="submission" date="2007-06" db="EMBL/GenBank/DDBJ databases">
        <authorList>
            <person name="Shimkets L."/>
            <person name="Ferriera S."/>
            <person name="Johnson J."/>
            <person name="Kravitz S."/>
            <person name="Beeson K."/>
            <person name="Sutton G."/>
            <person name="Rogers Y.-H."/>
            <person name="Friedman R."/>
            <person name="Frazier M."/>
            <person name="Venter J.C."/>
        </authorList>
    </citation>
    <scope>NUCLEOTIDE SEQUENCE [LARGE SCALE GENOMIC DNA]</scope>
    <source>
        <strain evidence="2 3">SIR-1</strain>
    </source>
</reference>
<dbReference type="SUPFAM" id="SSF54593">
    <property type="entry name" value="Glyoxalase/Bleomycin resistance protein/Dihydroxybiphenyl dioxygenase"/>
    <property type="match status" value="1"/>
</dbReference>
<evidence type="ECO:0000259" key="1">
    <source>
        <dbReference type="PROSITE" id="PS51819"/>
    </source>
</evidence>
<name>A6GDR7_9BACT</name>
<dbReference type="GO" id="GO:0016829">
    <property type="term" value="F:lyase activity"/>
    <property type="evidence" value="ECO:0007669"/>
    <property type="project" value="UniProtKB-KW"/>
</dbReference>
<dbReference type="Gene3D" id="3.10.180.10">
    <property type="entry name" value="2,3-Dihydroxybiphenyl 1,2-Dioxygenase, domain 1"/>
    <property type="match status" value="1"/>
</dbReference>
<evidence type="ECO:0000313" key="3">
    <source>
        <dbReference type="Proteomes" id="UP000005801"/>
    </source>
</evidence>